<comment type="caution">
    <text evidence="2">The sequence shown here is derived from an EMBL/GenBank/DDBJ whole genome shotgun (WGS) entry which is preliminary data.</text>
</comment>
<accession>A0A644ZXW1</accession>
<reference evidence="2" key="1">
    <citation type="submission" date="2019-08" db="EMBL/GenBank/DDBJ databases">
        <authorList>
            <person name="Kucharzyk K."/>
            <person name="Murdoch R.W."/>
            <person name="Higgins S."/>
            <person name="Loffler F."/>
        </authorList>
    </citation>
    <scope>NUCLEOTIDE SEQUENCE</scope>
</reference>
<name>A0A644ZXW1_9ZZZZ</name>
<evidence type="ECO:0000256" key="1">
    <source>
        <dbReference type="SAM" id="MobiDB-lite"/>
    </source>
</evidence>
<feature type="region of interest" description="Disordered" evidence="1">
    <location>
        <begin position="216"/>
        <end position="246"/>
    </location>
</feature>
<proteinExistence type="predicted"/>
<sequence>MGGADGRRLHEGESSVFQAPADEDAEVFSAAHRSPGDEGSTRSGRKSAEIEGVLHVAQGRGGCNASPGGGARVLSSRHAVVVVVHHHRREVHVPPGGVDQVVAPDGGSVAVAHEDHHGEFRVGELDPRGEGESPPVGPVEGVHRQVVVRPSPASDARDGGGLPAVQPEVGKGTGDGLQDEAVAAAGAPDSGQPVFREVFPTVPGRHDRASLRAERISPGGMRVPSTRLIPLTGMPKSLSRRTSPAA</sequence>
<dbReference type="AlphaFoldDB" id="A0A644ZXW1"/>
<dbReference type="EMBL" id="VSSQ01011018">
    <property type="protein sequence ID" value="MPM45799.1"/>
    <property type="molecule type" value="Genomic_DNA"/>
</dbReference>
<feature type="region of interest" description="Disordered" evidence="1">
    <location>
        <begin position="1"/>
        <end position="46"/>
    </location>
</feature>
<feature type="compositionally biased region" description="Basic and acidic residues" evidence="1">
    <location>
        <begin position="1"/>
        <end position="13"/>
    </location>
</feature>
<evidence type="ECO:0000313" key="2">
    <source>
        <dbReference type="EMBL" id="MPM45799.1"/>
    </source>
</evidence>
<organism evidence="2">
    <name type="scientific">bioreactor metagenome</name>
    <dbReference type="NCBI Taxonomy" id="1076179"/>
    <lineage>
        <taxon>unclassified sequences</taxon>
        <taxon>metagenomes</taxon>
        <taxon>ecological metagenomes</taxon>
    </lineage>
</organism>
<feature type="region of interest" description="Disordered" evidence="1">
    <location>
        <begin position="151"/>
        <end position="175"/>
    </location>
</feature>
<protein>
    <submittedName>
        <fullName evidence="2">Uncharacterized protein</fullName>
    </submittedName>
</protein>
<gene>
    <name evidence="2" type="ORF">SDC9_92491</name>
</gene>